<keyword evidence="2" id="KW-1185">Reference proteome</keyword>
<evidence type="ECO:0000313" key="1">
    <source>
        <dbReference type="EMBL" id="MEN7550201.1"/>
    </source>
</evidence>
<dbReference type="RefSeq" id="WP_346822980.1">
    <property type="nucleotide sequence ID" value="NZ_JBDKWZ010000012.1"/>
</dbReference>
<name>A0AAW9SB58_9BACT</name>
<dbReference type="Proteomes" id="UP001403385">
    <property type="component" value="Unassembled WGS sequence"/>
</dbReference>
<comment type="caution">
    <text evidence="1">The sequence shown here is derived from an EMBL/GenBank/DDBJ whole genome shotgun (WGS) entry which is preliminary data.</text>
</comment>
<protein>
    <submittedName>
        <fullName evidence="1">Uncharacterized protein</fullName>
    </submittedName>
</protein>
<evidence type="ECO:0000313" key="2">
    <source>
        <dbReference type="Proteomes" id="UP001403385"/>
    </source>
</evidence>
<dbReference type="EMBL" id="JBDKWZ010000012">
    <property type="protein sequence ID" value="MEN7550201.1"/>
    <property type="molecule type" value="Genomic_DNA"/>
</dbReference>
<organism evidence="1 2">
    <name type="scientific">Rapidithrix thailandica</name>
    <dbReference type="NCBI Taxonomy" id="413964"/>
    <lineage>
        <taxon>Bacteria</taxon>
        <taxon>Pseudomonadati</taxon>
        <taxon>Bacteroidota</taxon>
        <taxon>Cytophagia</taxon>
        <taxon>Cytophagales</taxon>
        <taxon>Flammeovirgaceae</taxon>
        <taxon>Rapidithrix</taxon>
    </lineage>
</organism>
<dbReference type="AlphaFoldDB" id="A0AAW9SB58"/>
<accession>A0AAW9SB58</accession>
<gene>
    <name evidence="1" type="ORF">AAG747_19935</name>
</gene>
<dbReference type="InterPro" id="IPR014710">
    <property type="entry name" value="RmlC-like_jellyroll"/>
</dbReference>
<sequence>MEKVLSENSLELAKELLSVAPDFTRLYFENDYVKVVKVSLPPGSELPFHTTFDRAIYSLSDYSIKWMAKNERRFENWKKGDAHWHYKSHHDIINIGDSLAEYLIILRKPLALPSFNPFDIEYDECIDSLPYVTVKFENDHLKITEITLAPGQETKMHNGINRLVYSLNNYKILYIQEDGSEMMEDMQEGNILWHDPDMHAFRNIGVSEAKFTMFSFKE</sequence>
<proteinExistence type="predicted"/>
<reference evidence="1 2" key="1">
    <citation type="submission" date="2024-04" db="EMBL/GenBank/DDBJ databases">
        <title>Novel genus in family Flammeovirgaceae.</title>
        <authorList>
            <person name="Nguyen T.H."/>
            <person name="Vuong T.Q."/>
            <person name="Le H."/>
            <person name="Kim S.-G."/>
        </authorList>
    </citation>
    <scope>NUCLEOTIDE SEQUENCE [LARGE SCALE GENOMIC DNA]</scope>
    <source>
        <strain evidence="1 2">JCM 23209</strain>
    </source>
</reference>
<dbReference type="Gene3D" id="2.60.120.10">
    <property type="entry name" value="Jelly Rolls"/>
    <property type="match status" value="2"/>
</dbReference>